<evidence type="ECO:0008006" key="3">
    <source>
        <dbReference type="Google" id="ProtNLM"/>
    </source>
</evidence>
<accession>A0A809RFG8</accession>
<dbReference type="KEGG" id="sniv:SFSGTM_10940"/>
<keyword evidence="2" id="KW-1185">Reference proteome</keyword>
<dbReference type="AlphaFoldDB" id="A0A809RFG8"/>
<evidence type="ECO:0000313" key="1">
    <source>
        <dbReference type="EMBL" id="BBP00386.1"/>
    </source>
</evidence>
<reference evidence="2" key="1">
    <citation type="submission" date="2019-11" db="EMBL/GenBank/DDBJ databases">
        <title>Isolation and characterization of a novel species in the genus Sulfuriferula.</title>
        <authorList>
            <person name="Mochizuki J."/>
            <person name="Kojima H."/>
            <person name="Fukui M."/>
        </authorList>
    </citation>
    <scope>NUCLEOTIDE SEQUENCE [LARGE SCALE GENOMIC DNA]</scope>
    <source>
        <strain evidence="2">SGTM</strain>
    </source>
</reference>
<dbReference type="Pfam" id="PF06296">
    <property type="entry name" value="RelE"/>
    <property type="match status" value="1"/>
</dbReference>
<proteinExistence type="predicted"/>
<organism evidence="1 2">
    <name type="scientific">Sulfuriferula nivalis</name>
    <dbReference type="NCBI Taxonomy" id="2675298"/>
    <lineage>
        <taxon>Bacteria</taxon>
        <taxon>Pseudomonadati</taxon>
        <taxon>Pseudomonadota</taxon>
        <taxon>Betaproteobacteria</taxon>
        <taxon>Nitrosomonadales</taxon>
        <taxon>Sulfuricellaceae</taxon>
        <taxon>Sulfuriferula</taxon>
    </lineage>
</organism>
<evidence type="ECO:0000313" key="2">
    <source>
        <dbReference type="Proteomes" id="UP000463939"/>
    </source>
</evidence>
<sequence length="125" mass="14040">MKRVLKTQHFNRWMRKTELTDALLCAAVNEMKRGLVDAHLGGCVVKKRVAMSGRGKSSGARTLLATNLKNRWFFVYGFEKNVRANISENELEALQAIASDLLALDLIQIDAAVNRGTLLEICHER</sequence>
<gene>
    <name evidence="1" type="ORF">SFSGTM_10940</name>
</gene>
<dbReference type="PIRSF" id="PIRSF018634">
    <property type="entry name" value="UCP018634"/>
    <property type="match status" value="1"/>
</dbReference>
<dbReference type="RefSeq" id="WP_162084328.1">
    <property type="nucleotide sequence ID" value="NZ_AP021881.1"/>
</dbReference>
<dbReference type="InterPro" id="IPR009387">
    <property type="entry name" value="HigB-2"/>
</dbReference>
<name>A0A809RFG8_9PROT</name>
<protein>
    <recommendedName>
        <fullName evidence="3">Type II toxin-antitoxin system RelE/ParE family toxin</fullName>
    </recommendedName>
</protein>
<dbReference type="EMBL" id="AP021881">
    <property type="protein sequence ID" value="BBP00386.1"/>
    <property type="molecule type" value="Genomic_DNA"/>
</dbReference>
<dbReference type="Proteomes" id="UP000463939">
    <property type="component" value="Chromosome"/>
</dbReference>